<protein>
    <submittedName>
        <fullName evidence="2">Uncharacterized protein</fullName>
    </submittedName>
</protein>
<organism evidence="2 3">
    <name type="scientific">Lichtheimia corymbifera JMRC:FSU:9682</name>
    <dbReference type="NCBI Taxonomy" id="1263082"/>
    <lineage>
        <taxon>Eukaryota</taxon>
        <taxon>Fungi</taxon>
        <taxon>Fungi incertae sedis</taxon>
        <taxon>Mucoromycota</taxon>
        <taxon>Mucoromycotina</taxon>
        <taxon>Mucoromycetes</taxon>
        <taxon>Mucorales</taxon>
        <taxon>Lichtheimiaceae</taxon>
        <taxon>Lichtheimia</taxon>
    </lineage>
</organism>
<evidence type="ECO:0000256" key="1">
    <source>
        <dbReference type="SAM" id="MobiDB-lite"/>
    </source>
</evidence>
<dbReference type="EMBL" id="CBTN010000023">
    <property type="protein sequence ID" value="CDH54559.1"/>
    <property type="molecule type" value="Genomic_DNA"/>
</dbReference>
<evidence type="ECO:0000313" key="2">
    <source>
        <dbReference type="EMBL" id="CDH54559.1"/>
    </source>
</evidence>
<evidence type="ECO:0000313" key="3">
    <source>
        <dbReference type="Proteomes" id="UP000027586"/>
    </source>
</evidence>
<comment type="caution">
    <text evidence="2">The sequence shown here is derived from an EMBL/GenBank/DDBJ whole genome shotgun (WGS) entry which is preliminary data.</text>
</comment>
<dbReference type="AlphaFoldDB" id="A0A068RX55"/>
<reference evidence="2" key="1">
    <citation type="submission" date="2013-08" db="EMBL/GenBank/DDBJ databases">
        <title>Gene expansion shapes genome architecture in the human pathogen Lichtheimia corymbifera: an evolutionary genomics analysis in the ancient terrestrial Mucorales (Mucoromycotina).</title>
        <authorList>
            <person name="Schwartze V.U."/>
            <person name="Winter S."/>
            <person name="Shelest E."/>
            <person name="Marcet-Houben M."/>
            <person name="Horn F."/>
            <person name="Wehner S."/>
            <person name="Hoffmann K."/>
            <person name="Riege K."/>
            <person name="Sammeth M."/>
            <person name="Nowrousian M."/>
            <person name="Valiante V."/>
            <person name="Linde J."/>
            <person name="Jacobsen I.D."/>
            <person name="Marz M."/>
            <person name="Brakhage A.A."/>
            <person name="Gabaldon T."/>
            <person name="Bocker S."/>
            <person name="Voigt K."/>
        </authorList>
    </citation>
    <scope>NUCLEOTIDE SEQUENCE [LARGE SCALE GENOMIC DNA]</scope>
    <source>
        <strain evidence="2">FSU 9682</strain>
    </source>
</reference>
<feature type="compositionally biased region" description="Polar residues" evidence="1">
    <location>
        <begin position="158"/>
        <end position="168"/>
    </location>
</feature>
<feature type="region of interest" description="Disordered" evidence="1">
    <location>
        <begin position="391"/>
        <end position="436"/>
    </location>
</feature>
<dbReference type="OrthoDB" id="2257138at2759"/>
<keyword evidence="3" id="KW-1185">Reference proteome</keyword>
<feature type="compositionally biased region" description="Low complexity" evidence="1">
    <location>
        <begin position="169"/>
        <end position="180"/>
    </location>
</feature>
<feature type="compositionally biased region" description="Polar residues" evidence="1">
    <location>
        <begin position="412"/>
        <end position="433"/>
    </location>
</feature>
<dbReference type="VEuPathDB" id="FungiDB:LCOR_05792.1"/>
<accession>A0A068RX55</accession>
<name>A0A068RX55_9FUNG</name>
<gene>
    <name evidence="2" type="ORF">LCOR_05792.1</name>
</gene>
<proteinExistence type="predicted"/>
<dbReference type="Proteomes" id="UP000027586">
    <property type="component" value="Unassembled WGS sequence"/>
</dbReference>
<sequence length="460" mass="51112">MSKKERHNARLYRLYIGNSNWVTLPQKTTDDLNAIFRKGEATRYEISPGLYFDILPNDVDCNSKNTDLCRLMRADLSYEQQQKDDDEDQECVQQQLLSSFVKKLLESQGTMDAFPPTKKTDEPLPRVLDLPTHRHLSLVPTPPLGTYGRRPPSSSSSTGNISATGTKASSFGLSSGSGNSNRKRKGGGAPSPGRRQRGMNSSQRKAAIKQAERAMMEEENKAMLTTMIKEHELTHGTPAGGGGATTSLSPMTAHDDAYPFYGMGMQQQQHTHEQHHPSPFSSVMLSRYERELLPPLPSLHSRESQYSHWSPSAHHYYQRQQQQAHSPIIFHGANGDDHYHGILDAHNPWMSPQQETTTANTDNTEDHYFNKPSYMVAAAAAAASFSPFPNDVTEAPASSQQQHYHPDPPAQSPTASHETLLSQDANTTATSFPFLQPGIHVVQQQQQQQQTLSEDGPRSI</sequence>
<feature type="region of interest" description="Disordered" evidence="1">
    <location>
        <begin position="131"/>
        <end position="212"/>
    </location>
</feature>